<keyword evidence="2" id="KW-0472">Membrane</keyword>
<gene>
    <name evidence="4" type="ORF">PT974_08455</name>
</gene>
<feature type="compositionally biased region" description="Polar residues" evidence="1">
    <location>
        <begin position="386"/>
        <end position="400"/>
    </location>
</feature>
<evidence type="ECO:0000256" key="3">
    <source>
        <dbReference type="SAM" id="SignalP"/>
    </source>
</evidence>
<accession>A0ABR0SDH5</accession>
<evidence type="ECO:0000313" key="5">
    <source>
        <dbReference type="Proteomes" id="UP001338125"/>
    </source>
</evidence>
<comment type="caution">
    <text evidence="4">The sequence shown here is derived from an EMBL/GenBank/DDBJ whole genome shotgun (WGS) entry which is preliminary data.</text>
</comment>
<feature type="chain" id="PRO_5045633008" evidence="3">
    <location>
        <begin position="21"/>
        <end position="436"/>
    </location>
</feature>
<feature type="region of interest" description="Disordered" evidence="1">
    <location>
        <begin position="354"/>
        <end position="436"/>
    </location>
</feature>
<dbReference type="EMBL" id="JAVFKD010000014">
    <property type="protein sequence ID" value="KAK5990189.1"/>
    <property type="molecule type" value="Genomic_DNA"/>
</dbReference>
<name>A0ABR0SDH5_9HYPO</name>
<protein>
    <submittedName>
        <fullName evidence="4">Uncharacterized protein</fullName>
    </submittedName>
</protein>
<reference evidence="4 5" key="1">
    <citation type="submission" date="2024-01" db="EMBL/GenBank/DDBJ databases">
        <title>Complete genome of Cladobotryum mycophilum ATHUM6906.</title>
        <authorList>
            <person name="Christinaki A.C."/>
            <person name="Myridakis A.I."/>
            <person name="Kouvelis V.N."/>
        </authorList>
    </citation>
    <scope>NUCLEOTIDE SEQUENCE [LARGE SCALE GENOMIC DNA]</scope>
    <source>
        <strain evidence="4 5">ATHUM6906</strain>
    </source>
</reference>
<dbReference type="Proteomes" id="UP001338125">
    <property type="component" value="Unassembled WGS sequence"/>
</dbReference>
<proteinExistence type="predicted"/>
<evidence type="ECO:0000256" key="2">
    <source>
        <dbReference type="SAM" id="Phobius"/>
    </source>
</evidence>
<feature type="transmembrane region" description="Helical" evidence="2">
    <location>
        <begin position="111"/>
        <end position="135"/>
    </location>
</feature>
<feature type="transmembrane region" description="Helical" evidence="2">
    <location>
        <begin position="40"/>
        <end position="64"/>
    </location>
</feature>
<feature type="transmembrane region" description="Helical" evidence="2">
    <location>
        <begin position="76"/>
        <end position="99"/>
    </location>
</feature>
<feature type="compositionally biased region" description="Polar residues" evidence="1">
    <location>
        <begin position="356"/>
        <end position="375"/>
    </location>
</feature>
<organism evidence="4 5">
    <name type="scientific">Cladobotryum mycophilum</name>
    <dbReference type="NCBI Taxonomy" id="491253"/>
    <lineage>
        <taxon>Eukaryota</taxon>
        <taxon>Fungi</taxon>
        <taxon>Dikarya</taxon>
        <taxon>Ascomycota</taxon>
        <taxon>Pezizomycotina</taxon>
        <taxon>Sordariomycetes</taxon>
        <taxon>Hypocreomycetidae</taxon>
        <taxon>Hypocreales</taxon>
        <taxon>Hypocreaceae</taxon>
        <taxon>Cladobotryum</taxon>
    </lineage>
</organism>
<evidence type="ECO:0000313" key="4">
    <source>
        <dbReference type="EMBL" id="KAK5990189.1"/>
    </source>
</evidence>
<feature type="signal peptide" evidence="3">
    <location>
        <begin position="1"/>
        <end position="20"/>
    </location>
</feature>
<keyword evidence="5" id="KW-1185">Reference proteome</keyword>
<keyword evidence="3" id="KW-0732">Signal</keyword>
<evidence type="ECO:0000256" key="1">
    <source>
        <dbReference type="SAM" id="MobiDB-lite"/>
    </source>
</evidence>
<keyword evidence="2" id="KW-1133">Transmembrane helix</keyword>
<sequence length="436" mass="47205">MARFLSLALGALALISTTATLVTQAVLSIHIDHYSPGRTASIVSAILEAFLLVPLFWLCAPIFFPSISAQSKRQLGIVFGLGVLVCTLATGASIIALAYTRKTEHKTPMSIVTACAVLLVLSFPSQLTFLILHFLTARTDTISTSWSFHKDEENGRRSRKINLKAIRYSQTLPIMNQSQRNTLDMQPLESPRSISGYSTVDTIRVSLGSVTHVIRPASSMSKLLPSKEFDRGVSMESNTNRSSGGDTFDSWDTSAVDVHNRQAVLEISSPTLPKPPAASKQFPPAQRLAAARLLIRCLILSPLVCEIGAEATALSEAHIHPLFRSDSPDPHPMATPGTIVVAAPDAGRVIVHRASNRSLNRMRSGSLPKTPSPLSKQGGLEDGQSPVLQQQGELSIITGTKSEEPEPETPRPQTERKMTPPVPEWLLSGRAGTRYP</sequence>
<keyword evidence="2" id="KW-0812">Transmembrane</keyword>